<organism evidence="2 3">
    <name type="scientific">Lactuca sativa</name>
    <name type="common">Garden lettuce</name>
    <dbReference type="NCBI Taxonomy" id="4236"/>
    <lineage>
        <taxon>Eukaryota</taxon>
        <taxon>Viridiplantae</taxon>
        <taxon>Streptophyta</taxon>
        <taxon>Embryophyta</taxon>
        <taxon>Tracheophyta</taxon>
        <taxon>Spermatophyta</taxon>
        <taxon>Magnoliopsida</taxon>
        <taxon>eudicotyledons</taxon>
        <taxon>Gunneridae</taxon>
        <taxon>Pentapetalae</taxon>
        <taxon>asterids</taxon>
        <taxon>campanulids</taxon>
        <taxon>Asterales</taxon>
        <taxon>Asteraceae</taxon>
        <taxon>Cichorioideae</taxon>
        <taxon>Cichorieae</taxon>
        <taxon>Lactucinae</taxon>
        <taxon>Lactuca</taxon>
    </lineage>
</organism>
<gene>
    <name evidence="2" type="ORF">LSAT_V11C100023820</name>
</gene>
<sequence length="176" mass="19706">MWYLTRTEVCIHLPFAIALYLSGMALGSMPSSMINEDHWFTGLALSNEFDTSGMVPIPIRDMGTTALRKMRVLVWGVGRKSRVPDDDIVDPIRQLESNHILEFAFEASLDHGFDCWVMHHLAIDHPPLPQVGPSVLPPSQPVHDGADPSGTHHWDIDDNSEDGTEDEEGEYESNEE</sequence>
<accession>A0A9R1WLF4</accession>
<name>A0A9R1WLF4_LACSA</name>
<feature type="compositionally biased region" description="Pro residues" evidence="1">
    <location>
        <begin position="129"/>
        <end position="140"/>
    </location>
</feature>
<feature type="compositionally biased region" description="Acidic residues" evidence="1">
    <location>
        <begin position="157"/>
        <end position="176"/>
    </location>
</feature>
<evidence type="ECO:0000313" key="2">
    <source>
        <dbReference type="EMBL" id="KAJ0225914.1"/>
    </source>
</evidence>
<keyword evidence="3" id="KW-1185">Reference proteome</keyword>
<dbReference type="EMBL" id="NBSK02000001">
    <property type="protein sequence ID" value="KAJ0225914.1"/>
    <property type="molecule type" value="Genomic_DNA"/>
</dbReference>
<evidence type="ECO:0000256" key="1">
    <source>
        <dbReference type="SAM" id="MobiDB-lite"/>
    </source>
</evidence>
<comment type="caution">
    <text evidence="2">The sequence shown here is derived from an EMBL/GenBank/DDBJ whole genome shotgun (WGS) entry which is preliminary data.</text>
</comment>
<proteinExistence type="predicted"/>
<protein>
    <submittedName>
        <fullName evidence="2">Uncharacterized protein</fullName>
    </submittedName>
</protein>
<feature type="region of interest" description="Disordered" evidence="1">
    <location>
        <begin position="129"/>
        <end position="176"/>
    </location>
</feature>
<dbReference type="AlphaFoldDB" id="A0A9R1WLF4"/>
<dbReference type="Proteomes" id="UP000235145">
    <property type="component" value="Unassembled WGS sequence"/>
</dbReference>
<reference evidence="2 3" key="1">
    <citation type="journal article" date="2017" name="Nat. Commun.">
        <title>Genome assembly with in vitro proximity ligation data and whole-genome triplication in lettuce.</title>
        <authorList>
            <person name="Reyes-Chin-Wo S."/>
            <person name="Wang Z."/>
            <person name="Yang X."/>
            <person name="Kozik A."/>
            <person name="Arikit S."/>
            <person name="Song C."/>
            <person name="Xia L."/>
            <person name="Froenicke L."/>
            <person name="Lavelle D.O."/>
            <person name="Truco M.J."/>
            <person name="Xia R."/>
            <person name="Zhu S."/>
            <person name="Xu C."/>
            <person name="Xu H."/>
            <person name="Xu X."/>
            <person name="Cox K."/>
            <person name="Korf I."/>
            <person name="Meyers B.C."/>
            <person name="Michelmore R.W."/>
        </authorList>
    </citation>
    <scope>NUCLEOTIDE SEQUENCE [LARGE SCALE GENOMIC DNA]</scope>
    <source>
        <strain evidence="3">cv. Salinas</strain>
        <tissue evidence="2">Seedlings</tissue>
    </source>
</reference>
<evidence type="ECO:0000313" key="3">
    <source>
        <dbReference type="Proteomes" id="UP000235145"/>
    </source>
</evidence>
<feature type="compositionally biased region" description="Basic and acidic residues" evidence="1">
    <location>
        <begin position="144"/>
        <end position="156"/>
    </location>
</feature>